<gene>
    <name evidence="2" type="ORF">I0C86_40465</name>
</gene>
<evidence type="ECO:0000313" key="2">
    <source>
        <dbReference type="EMBL" id="MBF9135155.1"/>
    </source>
</evidence>
<protein>
    <submittedName>
        <fullName evidence="2">Uncharacterized protein</fullName>
    </submittedName>
</protein>
<organism evidence="2 3">
    <name type="scientific">Plantactinospora alkalitolerans</name>
    <dbReference type="NCBI Taxonomy" id="2789879"/>
    <lineage>
        <taxon>Bacteria</taxon>
        <taxon>Bacillati</taxon>
        <taxon>Actinomycetota</taxon>
        <taxon>Actinomycetes</taxon>
        <taxon>Micromonosporales</taxon>
        <taxon>Micromonosporaceae</taxon>
        <taxon>Plantactinospora</taxon>
    </lineage>
</organism>
<comment type="caution">
    <text evidence="2">The sequence shown here is derived from an EMBL/GenBank/DDBJ whole genome shotgun (WGS) entry which is preliminary data.</text>
</comment>
<evidence type="ECO:0000313" key="3">
    <source>
        <dbReference type="Proteomes" id="UP000638560"/>
    </source>
</evidence>
<keyword evidence="3" id="KW-1185">Reference proteome</keyword>
<reference evidence="2 3" key="1">
    <citation type="submission" date="2020-11" db="EMBL/GenBank/DDBJ databases">
        <title>A novel isolate from a Black sea contaminated sediment with potential to produce alkanes: Plantactinospora alkalitolerans sp. nov.</title>
        <authorList>
            <person name="Carro L."/>
            <person name="Veyisoglu A."/>
            <person name="Guven K."/>
            <person name="Schumann P."/>
            <person name="Klenk H.-P."/>
            <person name="Sahin N."/>
        </authorList>
    </citation>
    <scope>NUCLEOTIDE SEQUENCE [LARGE SCALE GENOMIC DNA]</scope>
    <source>
        <strain evidence="2 3">S1510</strain>
    </source>
</reference>
<dbReference type="RefSeq" id="WP_196206617.1">
    <property type="nucleotide sequence ID" value="NZ_JADPUN010000422.1"/>
</dbReference>
<dbReference type="Proteomes" id="UP000638560">
    <property type="component" value="Unassembled WGS sequence"/>
</dbReference>
<feature type="region of interest" description="Disordered" evidence="1">
    <location>
        <begin position="1"/>
        <end position="21"/>
    </location>
</feature>
<evidence type="ECO:0000256" key="1">
    <source>
        <dbReference type="SAM" id="MobiDB-lite"/>
    </source>
</evidence>
<accession>A0ABS0H9K1</accession>
<feature type="compositionally biased region" description="Polar residues" evidence="1">
    <location>
        <begin position="1"/>
        <end position="15"/>
    </location>
</feature>
<name>A0ABS0H9K1_9ACTN</name>
<sequence>MARGSTTAREGSSDTLPCGENRQAVVDRGHHRPGCGARYAEGCNSLDCQGECLVTNEHCDGEAGDDE</sequence>
<dbReference type="EMBL" id="JADPUN010000422">
    <property type="protein sequence ID" value="MBF9135155.1"/>
    <property type="molecule type" value="Genomic_DNA"/>
</dbReference>
<proteinExistence type="predicted"/>